<organism evidence="5 6">
    <name type="scientific">Actinocrispum wychmicini</name>
    <dbReference type="NCBI Taxonomy" id="1213861"/>
    <lineage>
        <taxon>Bacteria</taxon>
        <taxon>Bacillati</taxon>
        <taxon>Actinomycetota</taxon>
        <taxon>Actinomycetes</taxon>
        <taxon>Pseudonocardiales</taxon>
        <taxon>Pseudonocardiaceae</taxon>
        <taxon>Actinocrispum</taxon>
    </lineage>
</organism>
<protein>
    <submittedName>
        <fullName evidence="5">TetR/AcrR family tetracycline transcriptional repressor</fullName>
    </submittedName>
</protein>
<keyword evidence="6" id="KW-1185">Reference proteome</keyword>
<feature type="domain" description="Tetracycline repressor TetR C-terminal" evidence="4">
    <location>
        <begin position="92"/>
        <end position="213"/>
    </location>
</feature>
<dbReference type="InterPro" id="IPR004111">
    <property type="entry name" value="Repressor_TetR_C"/>
</dbReference>
<dbReference type="SUPFAM" id="SSF46689">
    <property type="entry name" value="Homeodomain-like"/>
    <property type="match status" value="1"/>
</dbReference>
<dbReference type="Proteomes" id="UP000295680">
    <property type="component" value="Unassembled WGS sequence"/>
</dbReference>
<dbReference type="SUPFAM" id="SSF48498">
    <property type="entry name" value="Tetracyclin repressor-like, C-terminal domain"/>
    <property type="match status" value="1"/>
</dbReference>
<evidence type="ECO:0000313" key="6">
    <source>
        <dbReference type="Proteomes" id="UP000295680"/>
    </source>
</evidence>
<dbReference type="Gene3D" id="1.10.357.10">
    <property type="entry name" value="Tetracycline Repressor, domain 2"/>
    <property type="match status" value="1"/>
</dbReference>
<dbReference type="EMBL" id="SLWS01000002">
    <property type="protein sequence ID" value="TCO62065.1"/>
    <property type="molecule type" value="Genomic_DNA"/>
</dbReference>
<name>A0A4R2K6T5_9PSEU</name>
<evidence type="ECO:0000256" key="1">
    <source>
        <dbReference type="ARBA" id="ARBA00023015"/>
    </source>
</evidence>
<dbReference type="InterPro" id="IPR036271">
    <property type="entry name" value="Tet_transcr_reg_TetR-rel_C_sf"/>
</dbReference>
<proteinExistence type="predicted"/>
<accession>A0A4R2K6T5</accession>
<evidence type="ECO:0000313" key="5">
    <source>
        <dbReference type="EMBL" id="TCO62065.1"/>
    </source>
</evidence>
<sequence>MSIARTTLKDSTKGGRGSLQKGRKRVSRDDVVAESLALLDESGIAAVTLRGVAKRMQVHLNSVSFQVNTKARLFELLADAILGELSLNDLPEDPRDRIAEMSRRLRLALLAHRDGARVVAGTKVLESNTLHVAEVIVAAFLELGTSEAVAARTAWALHCLLIGLVQEEQFERSDPASRYEASAEKYPTLARVERLFMDDTFDERSEFGIAALISHALSTIEALPRRRLRR</sequence>
<dbReference type="GO" id="GO:0045892">
    <property type="term" value="P:negative regulation of DNA-templated transcription"/>
    <property type="evidence" value="ECO:0007669"/>
    <property type="project" value="InterPro"/>
</dbReference>
<gene>
    <name evidence="5" type="ORF">EV192_102202</name>
</gene>
<evidence type="ECO:0000256" key="2">
    <source>
        <dbReference type="ARBA" id="ARBA00023163"/>
    </source>
</evidence>
<reference evidence="5 6" key="1">
    <citation type="submission" date="2019-03" db="EMBL/GenBank/DDBJ databases">
        <title>Genomic Encyclopedia of Type Strains, Phase IV (KMG-IV): sequencing the most valuable type-strain genomes for metagenomic binning, comparative biology and taxonomic classification.</title>
        <authorList>
            <person name="Goeker M."/>
        </authorList>
    </citation>
    <scope>NUCLEOTIDE SEQUENCE [LARGE SCALE GENOMIC DNA]</scope>
    <source>
        <strain evidence="5 6">DSM 45934</strain>
    </source>
</reference>
<dbReference type="Gene3D" id="1.10.10.60">
    <property type="entry name" value="Homeodomain-like"/>
    <property type="match status" value="1"/>
</dbReference>
<evidence type="ECO:0000256" key="3">
    <source>
        <dbReference type="SAM" id="MobiDB-lite"/>
    </source>
</evidence>
<dbReference type="InterPro" id="IPR009057">
    <property type="entry name" value="Homeodomain-like_sf"/>
</dbReference>
<dbReference type="AlphaFoldDB" id="A0A4R2K6T5"/>
<evidence type="ECO:0000259" key="4">
    <source>
        <dbReference type="Pfam" id="PF02909"/>
    </source>
</evidence>
<feature type="region of interest" description="Disordered" evidence="3">
    <location>
        <begin position="1"/>
        <end position="24"/>
    </location>
</feature>
<keyword evidence="2" id="KW-0804">Transcription</keyword>
<keyword evidence="1" id="KW-0805">Transcription regulation</keyword>
<comment type="caution">
    <text evidence="5">The sequence shown here is derived from an EMBL/GenBank/DDBJ whole genome shotgun (WGS) entry which is preliminary data.</text>
</comment>
<dbReference type="Pfam" id="PF02909">
    <property type="entry name" value="TetR_C_1"/>
    <property type="match status" value="1"/>
</dbReference>